<dbReference type="RefSeq" id="WP_073354688.1">
    <property type="nucleotide sequence ID" value="NZ_FQUZ01000005.1"/>
</dbReference>
<evidence type="ECO:0000313" key="3">
    <source>
        <dbReference type="Proteomes" id="UP000184327"/>
    </source>
</evidence>
<protein>
    <submittedName>
        <fullName evidence="2">Uncharacterized protein</fullName>
    </submittedName>
</protein>
<feature type="transmembrane region" description="Helical" evidence="1">
    <location>
        <begin position="39"/>
        <end position="63"/>
    </location>
</feature>
<feature type="transmembrane region" description="Helical" evidence="1">
    <location>
        <begin position="69"/>
        <end position="87"/>
    </location>
</feature>
<dbReference type="Proteomes" id="UP000184327">
    <property type="component" value="Unassembled WGS sequence"/>
</dbReference>
<gene>
    <name evidence="2" type="ORF">SAMN02745117_00632</name>
</gene>
<accession>A0A1M4V9P4</accession>
<organism evidence="2 3">
    <name type="scientific">Lampropedia hyalina DSM 16112</name>
    <dbReference type="NCBI Taxonomy" id="1122156"/>
    <lineage>
        <taxon>Bacteria</taxon>
        <taxon>Pseudomonadati</taxon>
        <taxon>Pseudomonadota</taxon>
        <taxon>Betaproteobacteria</taxon>
        <taxon>Burkholderiales</taxon>
        <taxon>Comamonadaceae</taxon>
        <taxon>Lampropedia</taxon>
    </lineage>
</organism>
<keyword evidence="1" id="KW-0812">Transmembrane</keyword>
<keyword evidence="1" id="KW-1133">Transmembrane helix</keyword>
<keyword evidence="1" id="KW-0472">Membrane</keyword>
<dbReference type="AlphaFoldDB" id="A0A1M4V9P4"/>
<evidence type="ECO:0000256" key="1">
    <source>
        <dbReference type="SAM" id="Phobius"/>
    </source>
</evidence>
<name>A0A1M4V9P4_9BURK</name>
<reference evidence="2 3" key="1">
    <citation type="submission" date="2016-11" db="EMBL/GenBank/DDBJ databases">
        <authorList>
            <person name="Jaros S."/>
            <person name="Januszkiewicz K."/>
            <person name="Wedrychowicz H."/>
        </authorList>
    </citation>
    <scope>NUCLEOTIDE SEQUENCE [LARGE SCALE GENOMIC DNA]</scope>
    <source>
        <strain evidence="2 3">DSM 16112</strain>
    </source>
</reference>
<sequence>MPLPTLLFHLLCLCLPAWGLGLLLALSTRVIWKGYACRLALLANWAALGLSGSLVLLLGLPLTGQDGSMLTYALLVVVLASVQWLLLRPLPVK</sequence>
<proteinExistence type="predicted"/>
<dbReference type="EMBL" id="FQUZ01000005">
    <property type="protein sequence ID" value="SHE65726.1"/>
    <property type="molecule type" value="Genomic_DNA"/>
</dbReference>
<feature type="transmembrane region" description="Helical" evidence="1">
    <location>
        <begin position="6"/>
        <end position="27"/>
    </location>
</feature>
<evidence type="ECO:0000313" key="2">
    <source>
        <dbReference type="EMBL" id="SHE65726.1"/>
    </source>
</evidence>
<keyword evidence="3" id="KW-1185">Reference proteome</keyword>